<protein>
    <submittedName>
        <fullName evidence="2">Uncharacterized protein</fullName>
    </submittedName>
</protein>
<dbReference type="EMBL" id="GBXM01100060">
    <property type="protein sequence ID" value="JAH08517.1"/>
    <property type="molecule type" value="Transcribed_RNA"/>
</dbReference>
<evidence type="ECO:0000313" key="2">
    <source>
        <dbReference type="EMBL" id="JAH08517.1"/>
    </source>
</evidence>
<sequence length="23" mass="2529">MLSTHPRQQNKPSGTSRTSLTSN</sequence>
<feature type="region of interest" description="Disordered" evidence="1">
    <location>
        <begin position="1"/>
        <end position="23"/>
    </location>
</feature>
<organism evidence="2">
    <name type="scientific">Anguilla anguilla</name>
    <name type="common">European freshwater eel</name>
    <name type="synonym">Muraena anguilla</name>
    <dbReference type="NCBI Taxonomy" id="7936"/>
    <lineage>
        <taxon>Eukaryota</taxon>
        <taxon>Metazoa</taxon>
        <taxon>Chordata</taxon>
        <taxon>Craniata</taxon>
        <taxon>Vertebrata</taxon>
        <taxon>Euteleostomi</taxon>
        <taxon>Actinopterygii</taxon>
        <taxon>Neopterygii</taxon>
        <taxon>Teleostei</taxon>
        <taxon>Anguilliformes</taxon>
        <taxon>Anguillidae</taxon>
        <taxon>Anguilla</taxon>
    </lineage>
</organism>
<proteinExistence type="predicted"/>
<reference evidence="2" key="2">
    <citation type="journal article" date="2015" name="Fish Shellfish Immunol.">
        <title>Early steps in the European eel (Anguilla anguilla)-Vibrio vulnificus interaction in the gills: Role of the RtxA13 toxin.</title>
        <authorList>
            <person name="Callol A."/>
            <person name="Pajuelo D."/>
            <person name="Ebbesson L."/>
            <person name="Teles M."/>
            <person name="MacKenzie S."/>
            <person name="Amaro C."/>
        </authorList>
    </citation>
    <scope>NUCLEOTIDE SEQUENCE</scope>
</reference>
<name>A0A0E9PW60_ANGAN</name>
<accession>A0A0E9PW60</accession>
<reference evidence="2" key="1">
    <citation type="submission" date="2014-11" db="EMBL/GenBank/DDBJ databases">
        <authorList>
            <person name="Amaro Gonzalez C."/>
        </authorList>
    </citation>
    <scope>NUCLEOTIDE SEQUENCE</scope>
</reference>
<evidence type="ECO:0000256" key="1">
    <source>
        <dbReference type="SAM" id="MobiDB-lite"/>
    </source>
</evidence>
<dbReference type="AlphaFoldDB" id="A0A0E9PW60"/>